<dbReference type="AlphaFoldDB" id="A0A6H1TZB1"/>
<keyword evidence="2" id="KW-1185">Reference proteome</keyword>
<dbReference type="Proteomes" id="UP000500857">
    <property type="component" value="Chromosome"/>
</dbReference>
<dbReference type="RefSeq" id="WP_168570093.1">
    <property type="nucleotide sequence ID" value="NZ_CP051167.1"/>
</dbReference>
<proteinExistence type="predicted"/>
<reference evidence="1 2" key="1">
    <citation type="submission" date="2020-04" db="EMBL/GenBank/DDBJ databases">
        <authorList>
            <person name="Basu S."/>
            <person name="Maruthanayagam V."/>
            <person name="Chakraborty S."/>
            <person name="Pramanik A."/>
            <person name="Mukherjee J."/>
            <person name="Brink B."/>
        </authorList>
    </citation>
    <scope>NUCLEOTIDE SEQUENCE [LARGE SCALE GENOMIC DNA]</scope>
    <source>
        <strain evidence="1 2">AP17</strain>
    </source>
</reference>
<name>A0A6H1TZB1_9CYAN</name>
<accession>A0A6H1TZB1</accession>
<protein>
    <submittedName>
        <fullName evidence="1">Uncharacterized protein</fullName>
    </submittedName>
</protein>
<dbReference type="EMBL" id="CP051167">
    <property type="protein sequence ID" value="QIZ71942.1"/>
    <property type="molecule type" value="Genomic_DNA"/>
</dbReference>
<dbReference type="KEGG" id="oxy:HCG48_16270"/>
<evidence type="ECO:0000313" key="2">
    <source>
        <dbReference type="Proteomes" id="UP000500857"/>
    </source>
</evidence>
<evidence type="ECO:0000313" key="1">
    <source>
        <dbReference type="EMBL" id="QIZ71942.1"/>
    </source>
</evidence>
<organism evidence="1 2">
    <name type="scientific">Oxynema aestuarii AP17</name>
    <dbReference type="NCBI Taxonomy" id="2064643"/>
    <lineage>
        <taxon>Bacteria</taxon>
        <taxon>Bacillati</taxon>
        <taxon>Cyanobacteriota</taxon>
        <taxon>Cyanophyceae</taxon>
        <taxon>Oscillatoriophycideae</taxon>
        <taxon>Oscillatoriales</taxon>
        <taxon>Oscillatoriaceae</taxon>
        <taxon>Oxynema</taxon>
        <taxon>Oxynema aestuarii</taxon>
    </lineage>
</organism>
<gene>
    <name evidence="1" type="ORF">HCG48_16270</name>
</gene>
<sequence>MIVCKSDAKCSLKLTRMKRELEVLFGRQVDLLTGQAIAQRHNWIRRANILESAKQIYCLQ</sequence>